<keyword evidence="2" id="KW-1133">Transmembrane helix</keyword>
<keyword evidence="4" id="KW-1185">Reference proteome</keyword>
<gene>
    <name evidence="3" type="ORF">SAMN05216275_105265</name>
</gene>
<organism evidence="3 4">
    <name type="scientific">Streptosporangium canum</name>
    <dbReference type="NCBI Taxonomy" id="324952"/>
    <lineage>
        <taxon>Bacteria</taxon>
        <taxon>Bacillati</taxon>
        <taxon>Actinomycetota</taxon>
        <taxon>Actinomycetes</taxon>
        <taxon>Streptosporangiales</taxon>
        <taxon>Streptosporangiaceae</taxon>
        <taxon>Streptosporangium</taxon>
    </lineage>
</organism>
<dbReference type="GeneID" id="96297789"/>
<dbReference type="RefSeq" id="WP_143120871.1">
    <property type="nucleotide sequence ID" value="NZ_FOQY01000005.1"/>
</dbReference>
<keyword evidence="2" id="KW-0472">Membrane</keyword>
<evidence type="ECO:0000313" key="3">
    <source>
        <dbReference type="EMBL" id="SFI88254.1"/>
    </source>
</evidence>
<keyword evidence="2" id="KW-0812">Transmembrane</keyword>
<dbReference type="Proteomes" id="UP000199111">
    <property type="component" value="Unassembled WGS sequence"/>
</dbReference>
<name>A0A1I3LTZ4_9ACTN</name>
<evidence type="ECO:0000256" key="2">
    <source>
        <dbReference type="SAM" id="Phobius"/>
    </source>
</evidence>
<feature type="transmembrane region" description="Helical" evidence="2">
    <location>
        <begin position="245"/>
        <end position="266"/>
    </location>
</feature>
<feature type="transmembrane region" description="Helical" evidence="2">
    <location>
        <begin position="218"/>
        <end position="239"/>
    </location>
</feature>
<evidence type="ECO:0000313" key="4">
    <source>
        <dbReference type="Proteomes" id="UP000199111"/>
    </source>
</evidence>
<dbReference type="AlphaFoldDB" id="A0A1I3LTZ4"/>
<evidence type="ECO:0000256" key="1">
    <source>
        <dbReference type="SAM" id="MobiDB-lite"/>
    </source>
</evidence>
<dbReference type="EMBL" id="FOQY01000005">
    <property type="protein sequence ID" value="SFI88254.1"/>
    <property type="molecule type" value="Genomic_DNA"/>
</dbReference>
<accession>A0A1I3LTZ4</accession>
<feature type="transmembrane region" description="Helical" evidence="2">
    <location>
        <begin position="414"/>
        <end position="433"/>
    </location>
</feature>
<feature type="compositionally biased region" description="Low complexity" evidence="1">
    <location>
        <begin position="604"/>
        <end position="613"/>
    </location>
</feature>
<protein>
    <submittedName>
        <fullName evidence="3">Uncharacterized protein</fullName>
    </submittedName>
</protein>
<proteinExistence type="predicted"/>
<reference evidence="4" key="1">
    <citation type="submission" date="2016-10" db="EMBL/GenBank/DDBJ databases">
        <authorList>
            <person name="Varghese N."/>
            <person name="Submissions S."/>
        </authorList>
    </citation>
    <scope>NUCLEOTIDE SEQUENCE [LARGE SCALE GENOMIC DNA]</scope>
    <source>
        <strain evidence="4">CGMCC 4.2126</strain>
    </source>
</reference>
<feature type="region of interest" description="Disordered" evidence="1">
    <location>
        <begin position="596"/>
        <end position="623"/>
    </location>
</feature>
<sequence>MTEPDASATNIADGSAYVGSQAGTVHGDVNTYMTFADTSPKEKFETGVRCLDGDMTGRAWRLINEAFMADYQTDRVRFYRLLALVSGRTRRELSKEEAAALRNAQSRRHITGDDEWAEGLKVLHRLLDSTGKSEADSRILLKEVDALGARRRALILRHLESFLEGSLKDQVWHQAWKLAKENRMAGDRVDRVRKFFQPNPARPQRRESQPPAIPPSTWIQAVAATAIFAVATVHIGYLLAQGGQISALPAYLLSIVGGFFGARDGVEWRFRVVRRRAKDREYGTPRQRVTNASPGGFTRQVDHRFDYYFAKYVPRGVERDIWLAATAGIRRSMRDEVVDVYRERRIGVEKIAWLIRYRAGEVKDRWERGALWSYREELATPPSIKAVTVLGLTALVVGGFWAVGGAVAADPLSAARSALLVLACGWIAFRAWLRIILEHRRHAADEAESKQAKEGDDAAFARWRAKLADKPKDREMADWLDYDRKVLLNEALRHYELKMSDVITHAFIETPASSSARARVLRGPWRYKKYRLLMFLLTADGVRELTITLDFEQGSFHVQRRANYRFDMIAAVRVSQSDNGEQTFELALVNGQKVHVEGTDPGPEELQQGEEPGTVSEATQDASGLRRTLHVLEGIAAEGKGWITQEHHREGKEQGAA</sequence>
<feature type="transmembrane region" description="Helical" evidence="2">
    <location>
        <begin position="386"/>
        <end position="408"/>
    </location>
</feature>